<protein>
    <submittedName>
        <fullName evidence="1">Uncharacterized protein</fullName>
    </submittedName>
</protein>
<keyword evidence="2" id="KW-1185">Reference proteome</keyword>
<reference evidence="1" key="1">
    <citation type="submission" date="2024-02" db="EMBL/GenBank/DDBJ databases">
        <authorList>
            <consortium name="ELIXIR-Norway"/>
            <consortium name="Elixir Norway"/>
        </authorList>
    </citation>
    <scope>NUCLEOTIDE SEQUENCE</scope>
</reference>
<evidence type="ECO:0000313" key="2">
    <source>
        <dbReference type="Proteomes" id="UP001497444"/>
    </source>
</evidence>
<evidence type="ECO:0000313" key="1">
    <source>
        <dbReference type="EMBL" id="CAK9276529.1"/>
    </source>
</evidence>
<dbReference type="InterPro" id="IPR001841">
    <property type="entry name" value="Znf_RING"/>
</dbReference>
<accession>A0ABP0XBP4</accession>
<dbReference type="SMART" id="SM00184">
    <property type="entry name" value="RING"/>
    <property type="match status" value="1"/>
</dbReference>
<dbReference type="PROSITE" id="PS50089">
    <property type="entry name" value="ZF_RING_2"/>
    <property type="match status" value="1"/>
</dbReference>
<proteinExistence type="predicted"/>
<name>A0ABP0XBP4_9BRYO</name>
<dbReference type="Gene3D" id="3.30.40.10">
    <property type="entry name" value="Zinc/RING finger domain, C3HC4 (zinc finger)"/>
    <property type="match status" value="1"/>
</dbReference>
<dbReference type="InterPro" id="IPR013083">
    <property type="entry name" value="Znf_RING/FYVE/PHD"/>
</dbReference>
<dbReference type="EMBL" id="OZ020102">
    <property type="protein sequence ID" value="CAK9276529.1"/>
    <property type="molecule type" value="Genomic_DNA"/>
</dbReference>
<dbReference type="Pfam" id="PF13920">
    <property type="entry name" value="zf-C3HC4_3"/>
    <property type="match status" value="1"/>
</dbReference>
<dbReference type="SUPFAM" id="SSF57850">
    <property type="entry name" value="RING/U-box"/>
    <property type="match status" value="1"/>
</dbReference>
<gene>
    <name evidence="1" type="ORF">CSSPJE1EN1_LOCUS22007</name>
</gene>
<organism evidence="1 2">
    <name type="scientific">Sphagnum jensenii</name>
    <dbReference type="NCBI Taxonomy" id="128206"/>
    <lineage>
        <taxon>Eukaryota</taxon>
        <taxon>Viridiplantae</taxon>
        <taxon>Streptophyta</taxon>
        <taxon>Embryophyta</taxon>
        <taxon>Bryophyta</taxon>
        <taxon>Sphagnophytina</taxon>
        <taxon>Sphagnopsida</taxon>
        <taxon>Sphagnales</taxon>
        <taxon>Sphagnaceae</taxon>
        <taxon>Sphagnum</taxon>
    </lineage>
</organism>
<sequence length="224" mass="26317">MVFNPFPSLAPSCKLSRVLLYLYLSFHTCGCISFSVRPPSYYHLHLLFCVLSLLPLFVVIQLFRLWQREHDGRQEIEARVFRTEESLQRFMAETTFSSKLAQVYRRQQQEEEEEEEEDEKKKELHTDDDDDRKRNLRRRPECAICFEEMGDTKLGRGLLKLCQGLPRCWKPTSRNRALLIPCGHASICTSCALKLWKSSSRNRCPICRVKLTKRPKRLPAVIHT</sequence>
<dbReference type="Proteomes" id="UP001497444">
    <property type="component" value="Chromosome 7"/>
</dbReference>